<gene>
    <name evidence="2" type="ORF">CYLTODRAFT_317194</name>
</gene>
<dbReference type="OrthoDB" id="6730379at2759"/>
<name>A0A0D7ART5_9AGAR</name>
<organism evidence="2 3">
    <name type="scientific">Cylindrobasidium torrendii FP15055 ss-10</name>
    <dbReference type="NCBI Taxonomy" id="1314674"/>
    <lineage>
        <taxon>Eukaryota</taxon>
        <taxon>Fungi</taxon>
        <taxon>Dikarya</taxon>
        <taxon>Basidiomycota</taxon>
        <taxon>Agaricomycotina</taxon>
        <taxon>Agaricomycetes</taxon>
        <taxon>Agaricomycetidae</taxon>
        <taxon>Agaricales</taxon>
        <taxon>Marasmiineae</taxon>
        <taxon>Physalacriaceae</taxon>
        <taxon>Cylindrobasidium</taxon>
    </lineage>
</organism>
<protein>
    <submittedName>
        <fullName evidence="2">Uncharacterized protein</fullName>
    </submittedName>
</protein>
<keyword evidence="3" id="KW-1185">Reference proteome</keyword>
<keyword evidence="1" id="KW-1133">Transmembrane helix</keyword>
<reference evidence="2 3" key="1">
    <citation type="journal article" date="2015" name="Fungal Genet. Biol.">
        <title>Evolution of novel wood decay mechanisms in Agaricales revealed by the genome sequences of Fistulina hepatica and Cylindrobasidium torrendii.</title>
        <authorList>
            <person name="Floudas D."/>
            <person name="Held B.W."/>
            <person name="Riley R."/>
            <person name="Nagy L.G."/>
            <person name="Koehler G."/>
            <person name="Ransdell A.S."/>
            <person name="Younus H."/>
            <person name="Chow J."/>
            <person name="Chiniquy J."/>
            <person name="Lipzen A."/>
            <person name="Tritt A."/>
            <person name="Sun H."/>
            <person name="Haridas S."/>
            <person name="LaButti K."/>
            <person name="Ohm R.A."/>
            <person name="Kues U."/>
            <person name="Blanchette R.A."/>
            <person name="Grigoriev I.V."/>
            <person name="Minto R.E."/>
            <person name="Hibbett D.S."/>
        </authorList>
    </citation>
    <scope>NUCLEOTIDE SEQUENCE [LARGE SCALE GENOMIC DNA]</scope>
    <source>
        <strain evidence="2 3">FP15055 ss-10</strain>
    </source>
</reference>
<sequence length="62" mass="6729">TGKDQTKWNNAQAIEALTDIKLWLFLLLGAAIYVCNGGITAFGARIIVSFGYTSLQAILLQI</sequence>
<evidence type="ECO:0000313" key="2">
    <source>
        <dbReference type="EMBL" id="KIY60544.1"/>
    </source>
</evidence>
<proteinExistence type="predicted"/>
<dbReference type="Proteomes" id="UP000054007">
    <property type="component" value="Unassembled WGS sequence"/>
</dbReference>
<evidence type="ECO:0000256" key="1">
    <source>
        <dbReference type="SAM" id="Phobius"/>
    </source>
</evidence>
<evidence type="ECO:0000313" key="3">
    <source>
        <dbReference type="Proteomes" id="UP000054007"/>
    </source>
</evidence>
<feature type="non-terminal residue" evidence="2">
    <location>
        <position position="1"/>
    </location>
</feature>
<accession>A0A0D7ART5</accession>
<dbReference type="EMBL" id="KN881557">
    <property type="protein sequence ID" value="KIY60544.1"/>
    <property type="molecule type" value="Genomic_DNA"/>
</dbReference>
<keyword evidence="1" id="KW-0812">Transmembrane</keyword>
<feature type="transmembrane region" description="Helical" evidence="1">
    <location>
        <begin position="22"/>
        <end position="48"/>
    </location>
</feature>
<keyword evidence="1" id="KW-0472">Membrane</keyword>
<dbReference type="AlphaFoldDB" id="A0A0D7ART5"/>
<feature type="non-terminal residue" evidence="2">
    <location>
        <position position="62"/>
    </location>
</feature>